<dbReference type="InterPro" id="IPR052336">
    <property type="entry name" value="MlaD_Phospholipid_Transporter"/>
</dbReference>
<dbReference type="STRING" id="644282.Deba_0202"/>
<dbReference type="InterPro" id="IPR003399">
    <property type="entry name" value="Mce/MlaD"/>
</dbReference>
<dbReference type="eggNOG" id="COG1463">
    <property type="taxonomic scope" value="Bacteria"/>
</dbReference>
<protein>
    <submittedName>
        <fullName evidence="2">Mammalian cell entry related domain protein</fullName>
    </submittedName>
</protein>
<evidence type="ECO:0000313" key="3">
    <source>
        <dbReference type="Proteomes" id="UP000009047"/>
    </source>
</evidence>
<dbReference type="Proteomes" id="UP000009047">
    <property type="component" value="Chromosome"/>
</dbReference>
<dbReference type="PANTHER" id="PTHR33371:SF4">
    <property type="entry name" value="INTERMEMBRANE PHOSPHOLIPID TRANSPORT SYSTEM BINDING PROTEIN MLAD"/>
    <property type="match status" value="1"/>
</dbReference>
<name>E1QG67_DESB2</name>
<dbReference type="KEGG" id="dbr:Deba_0202"/>
<evidence type="ECO:0000313" key="2">
    <source>
        <dbReference type="EMBL" id="ADK83579.1"/>
    </source>
</evidence>
<dbReference type="RefSeq" id="WP_013257035.1">
    <property type="nucleotide sequence ID" value="NC_014365.1"/>
</dbReference>
<organism evidence="2 3">
    <name type="scientific">Desulfarculus baarsii (strain ATCC 33931 / DSM 2075 / LMG 7858 / VKM B-1802 / 2st14)</name>
    <dbReference type="NCBI Taxonomy" id="644282"/>
    <lineage>
        <taxon>Bacteria</taxon>
        <taxon>Pseudomonadati</taxon>
        <taxon>Thermodesulfobacteriota</taxon>
        <taxon>Desulfarculia</taxon>
        <taxon>Desulfarculales</taxon>
        <taxon>Desulfarculaceae</taxon>
        <taxon>Desulfarculus</taxon>
    </lineage>
</organism>
<dbReference type="EMBL" id="CP002085">
    <property type="protein sequence ID" value="ADK83579.1"/>
    <property type="molecule type" value="Genomic_DNA"/>
</dbReference>
<evidence type="ECO:0000259" key="1">
    <source>
        <dbReference type="Pfam" id="PF02470"/>
    </source>
</evidence>
<dbReference type="Pfam" id="PF02470">
    <property type="entry name" value="MlaD"/>
    <property type="match status" value="1"/>
</dbReference>
<gene>
    <name evidence="2" type="ordered locus">Deba_0202</name>
</gene>
<accession>E1QG67</accession>
<proteinExistence type="predicted"/>
<dbReference type="HOGENOM" id="CLU_034188_0_0_7"/>
<dbReference type="PANTHER" id="PTHR33371">
    <property type="entry name" value="INTERMEMBRANE PHOSPHOLIPID TRANSPORT SYSTEM BINDING PROTEIN MLAD-RELATED"/>
    <property type="match status" value="1"/>
</dbReference>
<sequence length="500" mass="54870">MAGVSTEAKVGVFVMVAIALLGYMTLRLGDFQIGEPAGYEVWALFDSASGLKLNAPVEMAGITIGKVAGVSLDQGRARITLRINEDVHLPADVQALIRTRGVLGDKFVSIEGGSPAAPPLENGQRLARASVPTDLDQVMSRIGQVAEDIGAITSSLKMSIASPESQRNIAQSLSNIKELTDTLKVVIGDNQARLDNIIANLDNFSENISQLSDENRSALTSTIQNFAKASANMEQTMHSLNSVLAKIDDGKGTIGQLVNNDQTVRDLNSTLASLRQVSDKINQGKGTLGRLVNDDATIDKIDQALTGINDYIGQGDAWRLKVDYRGEYLFQHEALRSEVNVLLQPRMDKFYLLGVVSDPVGRRRETLTDTTTNTDGEISHVRVKQFTTDKDDLTFNAQIGKRFYDAVIRAGLFQSTGGFALDYMLMDDDLRLTMELFDFSTDEKPHLKLRSDYRFMKYFYVTAGVDDVLSDQGNSTFFMGGGFYFDDNDLKFLLTKAPTP</sequence>
<keyword evidence="3" id="KW-1185">Reference proteome</keyword>
<feature type="domain" description="Mce/MlaD" evidence="1">
    <location>
        <begin position="38"/>
        <end position="113"/>
    </location>
</feature>
<dbReference type="OrthoDB" id="9788420at2"/>
<reference evidence="2 3" key="1">
    <citation type="journal article" date="2010" name="Stand. Genomic Sci.">
        <title>Complete genome sequence of Desulfarculus baarsii type strain (2st14).</title>
        <authorList>
            <person name="Sun H."/>
            <person name="Spring S."/>
            <person name="Lapidus A."/>
            <person name="Davenport K."/>
            <person name="Del Rio T.G."/>
            <person name="Tice H."/>
            <person name="Nolan M."/>
            <person name="Copeland A."/>
            <person name="Cheng J.F."/>
            <person name="Lucas S."/>
            <person name="Tapia R."/>
            <person name="Goodwin L."/>
            <person name="Pitluck S."/>
            <person name="Ivanova N."/>
            <person name="Pagani I."/>
            <person name="Mavromatis K."/>
            <person name="Ovchinnikova G."/>
            <person name="Pati A."/>
            <person name="Chen A."/>
            <person name="Palaniappan K."/>
            <person name="Hauser L."/>
            <person name="Chang Y.J."/>
            <person name="Jeffries C.D."/>
            <person name="Detter J.C."/>
            <person name="Han C."/>
            <person name="Rohde M."/>
            <person name="Brambilla E."/>
            <person name="Goker M."/>
            <person name="Woyke T."/>
            <person name="Bristow J."/>
            <person name="Eisen J.A."/>
            <person name="Markowitz V."/>
            <person name="Hugenholtz P."/>
            <person name="Kyrpides N.C."/>
            <person name="Klenk H.P."/>
            <person name="Land M."/>
        </authorList>
    </citation>
    <scope>NUCLEOTIDE SEQUENCE [LARGE SCALE GENOMIC DNA]</scope>
    <source>
        <strain evidence="3">ATCC 33931 / DSM 2075 / LMG 7858 / VKM B-1802 / 2st14</strain>
    </source>
</reference>
<dbReference type="AlphaFoldDB" id="E1QG67"/>